<dbReference type="Gene3D" id="1.20.1280.50">
    <property type="match status" value="1"/>
</dbReference>
<evidence type="ECO:0008006" key="3">
    <source>
        <dbReference type="Google" id="ProtNLM"/>
    </source>
</evidence>
<dbReference type="Proteomes" id="UP000001396">
    <property type="component" value="Unassembled WGS sequence"/>
</dbReference>
<evidence type="ECO:0000313" key="2">
    <source>
        <dbReference type="Proteomes" id="UP000001396"/>
    </source>
</evidence>
<sequence>MGVATSKENNKYLRNLIKISDLPEMEQRQFEKKQTKTKKTKSRARSLSLALPSTFRPYGSRASTIIKSDSLRMESDLLPLYPAQQQQQKPKDRDRFNYISTQYIVDQSQSTTLNFILPDIVIKNIISYAVGNTFPSKNFNSVSLVCRAWWRMSFQSVTSIYYHFPYIYEKESDIRRCKLIARWLSTSNHYDQTNQIDSVSVERMKAISTLLAENTGIRRLDMSYNLVPIQAIGPLISVFHNGQGGLRELVWRDAALQDTHLESILRALQNSQVFHLNLSGNALDSDNPEIFSSILANLSKPSRLTSIDLSLNEFSFEAVRQIIEACRKNHRLKRLKLVGNILSDEQTAELKYDIEKLKVQKTLRRGQN</sequence>
<dbReference type="PANTHER" id="PTHR24114:SF2">
    <property type="entry name" value="F-BOX DOMAIN-CONTAINING PROTEIN-RELATED"/>
    <property type="match status" value="1"/>
</dbReference>
<dbReference type="InParanoid" id="D3B0G0"/>
<dbReference type="Gene3D" id="3.80.10.10">
    <property type="entry name" value="Ribonuclease Inhibitor"/>
    <property type="match status" value="1"/>
</dbReference>
<reference evidence="1 2" key="1">
    <citation type="journal article" date="2011" name="Genome Res.">
        <title>Phylogeny-wide analysis of social amoeba genomes highlights ancient origins for complex intercellular communication.</title>
        <authorList>
            <person name="Heidel A.J."/>
            <person name="Lawal H.M."/>
            <person name="Felder M."/>
            <person name="Schilde C."/>
            <person name="Helps N.R."/>
            <person name="Tunggal B."/>
            <person name="Rivero F."/>
            <person name="John U."/>
            <person name="Schleicher M."/>
            <person name="Eichinger L."/>
            <person name="Platzer M."/>
            <person name="Noegel A.A."/>
            <person name="Schaap P."/>
            <person name="Gloeckner G."/>
        </authorList>
    </citation>
    <scope>NUCLEOTIDE SEQUENCE [LARGE SCALE GENOMIC DNA]</scope>
    <source>
        <strain evidence="2">ATCC 26659 / Pp 5 / PN500</strain>
    </source>
</reference>
<dbReference type="SUPFAM" id="SSF52047">
    <property type="entry name" value="RNI-like"/>
    <property type="match status" value="1"/>
</dbReference>
<dbReference type="InterPro" id="IPR052394">
    <property type="entry name" value="LRR-containing"/>
</dbReference>
<name>D3B0G0_HETP5</name>
<organism evidence="1 2">
    <name type="scientific">Heterostelium pallidum (strain ATCC 26659 / Pp 5 / PN500)</name>
    <name type="common">Cellular slime mold</name>
    <name type="synonym">Polysphondylium pallidum</name>
    <dbReference type="NCBI Taxonomy" id="670386"/>
    <lineage>
        <taxon>Eukaryota</taxon>
        <taxon>Amoebozoa</taxon>
        <taxon>Evosea</taxon>
        <taxon>Eumycetozoa</taxon>
        <taxon>Dictyostelia</taxon>
        <taxon>Acytosteliales</taxon>
        <taxon>Acytosteliaceae</taxon>
        <taxon>Heterostelium</taxon>
    </lineage>
</organism>
<dbReference type="FunCoup" id="D3B0G0">
    <property type="interactions" value="805"/>
</dbReference>
<accession>D3B0G0</accession>
<gene>
    <name evidence="1" type="ORF">PPL_01777</name>
</gene>
<dbReference type="EMBL" id="ADBJ01000008">
    <property type="protein sequence ID" value="EFA84784.1"/>
    <property type="molecule type" value="Genomic_DNA"/>
</dbReference>
<dbReference type="RefSeq" id="XP_020436896.1">
    <property type="nucleotide sequence ID" value="XM_020572779.1"/>
</dbReference>
<dbReference type="PANTHER" id="PTHR24114">
    <property type="entry name" value="LEUCINE RICH REPEAT FAMILY PROTEIN"/>
    <property type="match status" value="1"/>
</dbReference>
<dbReference type="GeneID" id="31357305"/>
<proteinExistence type="predicted"/>
<dbReference type="InterPro" id="IPR032675">
    <property type="entry name" value="LRR_dom_sf"/>
</dbReference>
<comment type="caution">
    <text evidence="1">The sequence shown here is derived from an EMBL/GenBank/DDBJ whole genome shotgun (WGS) entry which is preliminary data.</text>
</comment>
<dbReference type="OMA" id="RCKLIAR"/>
<keyword evidence="2" id="KW-1185">Reference proteome</keyword>
<evidence type="ECO:0000313" key="1">
    <source>
        <dbReference type="EMBL" id="EFA84784.1"/>
    </source>
</evidence>
<protein>
    <recommendedName>
        <fullName evidence="3">F-box domain-containing protein</fullName>
    </recommendedName>
</protein>
<dbReference type="AlphaFoldDB" id="D3B0G0"/>